<proteinExistence type="predicted"/>
<dbReference type="HOGENOM" id="CLU_040282_0_0_3"/>
<dbReference type="NCBIfam" id="TIGR02242">
    <property type="entry name" value="tail_TIGR02242"/>
    <property type="match status" value="1"/>
</dbReference>
<evidence type="ECO:0000313" key="2">
    <source>
        <dbReference type="Proteomes" id="UP000000268"/>
    </source>
</evidence>
<gene>
    <name evidence="1" type="ordered locus">AM1_6404</name>
</gene>
<dbReference type="Proteomes" id="UP000000268">
    <property type="component" value="Chromosome"/>
</dbReference>
<organism evidence="1 2">
    <name type="scientific">Acaryochloris marina (strain MBIC 11017)</name>
    <dbReference type="NCBI Taxonomy" id="329726"/>
    <lineage>
        <taxon>Bacteria</taxon>
        <taxon>Bacillati</taxon>
        <taxon>Cyanobacteriota</taxon>
        <taxon>Cyanophyceae</taxon>
        <taxon>Acaryochloridales</taxon>
        <taxon>Acaryochloridaceae</taxon>
        <taxon>Acaryochloris</taxon>
    </lineage>
</organism>
<name>B0C8S2_ACAM1</name>
<dbReference type="InterPro" id="IPR006521">
    <property type="entry name" value="Tail_protein_I"/>
</dbReference>
<sequence length="335" mass="38020">MSVAATMPQPIVRTASQSVTPEIAPFAWQQSHLCQQVLYPGEPSEIVVQLENTCDRTLRISLETEGTFPLDWCRIGQEGQTLPPGSKMEAVLYFQLPEDFFEAESSPAFIQTQGLDFRGRLCVYFGTVDAETNEATSGLTLETAEFLLFVRPRSLYPTFLPDIYKEVDFIGRFLHIFEQAFEPAVQTLDTLWAYLDPLTAPETLLPFLSHWVGWQLASELPLSRQRSLIRQAIQLYQWRGTRKGLRLYLHLYTGLPLEEFVPEDQKQISIQDSFNRGLVLGETHLGQESTVGGGKPFHFSVCLRSQQPLSEPLIHKIIQQEKPAFCTYDLSIESS</sequence>
<dbReference type="STRING" id="329726.AM1_6404"/>
<reference evidence="1 2" key="1">
    <citation type="journal article" date="2008" name="Proc. Natl. Acad. Sci. U.S.A.">
        <title>Niche adaptation and genome expansion in the chlorophyll d-producing cyanobacterium Acaryochloris marina.</title>
        <authorList>
            <person name="Swingley W.D."/>
            <person name="Chen M."/>
            <person name="Cheung P.C."/>
            <person name="Conrad A.L."/>
            <person name="Dejesa L.C."/>
            <person name="Hao J."/>
            <person name="Honchak B.M."/>
            <person name="Karbach L.E."/>
            <person name="Kurdoglu A."/>
            <person name="Lahiri S."/>
            <person name="Mastrian S.D."/>
            <person name="Miyashita H."/>
            <person name="Page L."/>
            <person name="Ramakrishna P."/>
            <person name="Satoh S."/>
            <person name="Sattley W.M."/>
            <person name="Shimada Y."/>
            <person name="Taylor H.L."/>
            <person name="Tomo T."/>
            <person name="Tsuchiya T."/>
            <person name="Wang Z.T."/>
            <person name="Raymond J."/>
            <person name="Mimuro M."/>
            <person name="Blankenship R.E."/>
            <person name="Touchman J.W."/>
        </authorList>
    </citation>
    <scope>NUCLEOTIDE SEQUENCE [LARGE SCALE GENOMIC DNA]</scope>
    <source>
        <strain evidence="2">MBIC 11017</strain>
    </source>
</reference>
<dbReference type="InterPro" id="IPR011748">
    <property type="entry name" value="Unchr_phage_tail-like"/>
</dbReference>
<protein>
    <recommendedName>
        <fullName evidence="3">Phage tail protein</fullName>
    </recommendedName>
</protein>
<accession>B0C8S2</accession>
<dbReference type="eggNOG" id="COG4385">
    <property type="taxonomic scope" value="Bacteria"/>
</dbReference>
<keyword evidence="2" id="KW-1185">Reference proteome</keyword>
<dbReference type="EMBL" id="CP000828">
    <property type="protein sequence ID" value="ABW31334.1"/>
    <property type="molecule type" value="Genomic_DNA"/>
</dbReference>
<evidence type="ECO:0000313" key="1">
    <source>
        <dbReference type="EMBL" id="ABW31334.1"/>
    </source>
</evidence>
<dbReference type="AlphaFoldDB" id="B0C8S2"/>
<evidence type="ECO:0008006" key="3">
    <source>
        <dbReference type="Google" id="ProtNLM"/>
    </source>
</evidence>
<dbReference type="Pfam" id="PF09684">
    <property type="entry name" value="Tail_P2_I"/>
    <property type="match status" value="1"/>
</dbReference>
<dbReference type="KEGG" id="amr:AM1_6404"/>